<dbReference type="Gene3D" id="3.40.630.30">
    <property type="match status" value="1"/>
</dbReference>
<feature type="domain" description="BioF2-like acetyltransferase" evidence="1">
    <location>
        <begin position="157"/>
        <end position="281"/>
    </location>
</feature>
<proteinExistence type="predicted"/>
<reference evidence="2" key="1">
    <citation type="submission" date="2021-03" db="EMBL/GenBank/DDBJ databases">
        <title>Fibrella sp. HMF5335 genome sequencing and assembly.</title>
        <authorList>
            <person name="Kang H."/>
            <person name="Kim H."/>
            <person name="Bae S."/>
            <person name="Joh K."/>
        </authorList>
    </citation>
    <scope>NUCLEOTIDE SEQUENCE</scope>
    <source>
        <strain evidence="2">HMF5335</strain>
    </source>
</reference>
<evidence type="ECO:0000313" key="3">
    <source>
        <dbReference type="Proteomes" id="UP000664034"/>
    </source>
</evidence>
<evidence type="ECO:0000259" key="1">
    <source>
        <dbReference type="Pfam" id="PF13480"/>
    </source>
</evidence>
<dbReference type="Pfam" id="PF13480">
    <property type="entry name" value="Acetyltransf_6"/>
    <property type="match status" value="1"/>
</dbReference>
<dbReference type="InterPro" id="IPR038740">
    <property type="entry name" value="BioF2-like_GNAT_dom"/>
</dbReference>
<protein>
    <submittedName>
        <fullName evidence="2">GNAT family N-acetyltransferase</fullName>
    </submittedName>
</protein>
<sequence>MHQFVTYPSPLPASLPPFSEAGFLVNQPAQLMAQSKEDCWLVCAVNEQGMADIRCALFSDNNLAISPLRHSFGSVEFINNLPDDLLTDFLDALEQAVRRAGLMGLRLVHYPRAYAPRQTDQLLRQLIDRGYRVVDEQCNFHLEISGKSFREGLHSSARRRLAKSQRADLVARHWPTPDIDRVVSFLEASRRAQGYALTMPTDALRHWLSTAPEDYLVFGVFDQDDTPAALTVAVRMRTDILYNFLPADNADYRPLSPAILLTECLYHYCQQHQFRLLDLGICVDENRNPKPDLMRFKRNLGAEESEKVTLEKVEQRTNEIT</sequence>
<dbReference type="RefSeq" id="WP_207366998.1">
    <property type="nucleotide sequence ID" value="NZ_JAFMYV010000014.1"/>
</dbReference>
<dbReference type="SUPFAM" id="SSF55729">
    <property type="entry name" value="Acyl-CoA N-acyltransferases (Nat)"/>
    <property type="match status" value="1"/>
</dbReference>
<dbReference type="Proteomes" id="UP000664034">
    <property type="component" value="Unassembled WGS sequence"/>
</dbReference>
<dbReference type="InterPro" id="IPR016181">
    <property type="entry name" value="Acyl_CoA_acyltransferase"/>
</dbReference>
<accession>A0A939K720</accession>
<dbReference type="EMBL" id="JAFMYV010000014">
    <property type="protein sequence ID" value="MBO0939473.1"/>
    <property type="molecule type" value="Genomic_DNA"/>
</dbReference>
<gene>
    <name evidence="2" type="ORF">J2I47_23185</name>
</gene>
<name>A0A939K720_9BACT</name>
<keyword evidence="3" id="KW-1185">Reference proteome</keyword>
<organism evidence="2 3">
    <name type="scientific">Fibrella rubiginis</name>
    <dbReference type="NCBI Taxonomy" id="2817060"/>
    <lineage>
        <taxon>Bacteria</taxon>
        <taxon>Pseudomonadati</taxon>
        <taxon>Bacteroidota</taxon>
        <taxon>Cytophagia</taxon>
        <taxon>Cytophagales</taxon>
        <taxon>Spirosomataceae</taxon>
        <taxon>Fibrella</taxon>
    </lineage>
</organism>
<evidence type="ECO:0000313" key="2">
    <source>
        <dbReference type="EMBL" id="MBO0939473.1"/>
    </source>
</evidence>
<dbReference type="AlphaFoldDB" id="A0A939K720"/>
<comment type="caution">
    <text evidence="2">The sequence shown here is derived from an EMBL/GenBank/DDBJ whole genome shotgun (WGS) entry which is preliminary data.</text>
</comment>